<sequence>MNETNQSSIAEILFFPLSTPRARRQNGNANKSLHLINAEVDLN</sequence>
<dbReference type="EMBL" id="GGEC01034481">
    <property type="protein sequence ID" value="MBX14965.1"/>
    <property type="molecule type" value="Transcribed_RNA"/>
</dbReference>
<proteinExistence type="predicted"/>
<accession>A0A2P2LAF7</accession>
<dbReference type="AlphaFoldDB" id="A0A2P2LAF7"/>
<organism evidence="1">
    <name type="scientific">Rhizophora mucronata</name>
    <name type="common">Asiatic mangrove</name>
    <dbReference type="NCBI Taxonomy" id="61149"/>
    <lineage>
        <taxon>Eukaryota</taxon>
        <taxon>Viridiplantae</taxon>
        <taxon>Streptophyta</taxon>
        <taxon>Embryophyta</taxon>
        <taxon>Tracheophyta</taxon>
        <taxon>Spermatophyta</taxon>
        <taxon>Magnoliopsida</taxon>
        <taxon>eudicotyledons</taxon>
        <taxon>Gunneridae</taxon>
        <taxon>Pentapetalae</taxon>
        <taxon>rosids</taxon>
        <taxon>fabids</taxon>
        <taxon>Malpighiales</taxon>
        <taxon>Rhizophoraceae</taxon>
        <taxon>Rhizophora</taxon>
    </lineage>
</organism>
<protein>
    <submittedName>
        <fullName evidence="1">Uncharacterized protein</fullName>
    </submittedName>
</protein>
<name>A0A2P2LAF7_RHIMU</name>
<evidence type="ECO:0000313" key="1">
    <source>
        <dbReference type="EMBL" id="MBX14965.1"/>
    </source>
</evidence>
<reference evidence="1" key="1">
    <citation type="submission" date="2018-02" db="EMBL/GenBank/DDBJ databases">
        <title>Rhizophora mucronata_Transcriptome.</title>
        <authorList>
            <person name="Meera S.P."/>
            <person name="Sreeshan A."/>
            <person name="Augustine A."/>
        </authorList>
    </citation>
    <scope>NUCLEOTIDE SEQUENCE</scope>
    <source>
        <tissue evidence="1">Leaf</tissue>
    </source>
</reference>